<dbReference type="Proteomes" id="UP000675881">
    <property type="component" value="Chromosome 14"/>
</dbReference>
<evidence type="ECO:0000313" key="1">
    <source>
        <dbReference type="EMBL" id="CAF2837827.1"/>
    </source>
</evidence>
<protein>
    <submittedName>
        <fullName evidence="1">(salmon louse) hypothetical protein</fullName>
    </submittedName>
</protein>
<sequence>MIEDYIRSGLLKFENQSFSPKCPSFTKTHFGRVRKQICVLVLSKITQWKFFTYCIRIKKLIERSRVRQRGYSSPLPLDTKSENPSNILEVNDRGGPYVQFTHITDHLIL</sequence>
<keyword evidence="2" id="KW-1185">Reference proteome</keyword>
<evidence type="ECO:0000313" key="2">
    <source>
        <dbReference type="Proteomes" id="UP000675881"/>
    </source>
</evidence>
<proteinExistence type="predicted"/>
<gene>
    <name evidence="1" type="ORF">LSAA_4669</name>
</gene>
<organism evidence="1 2">
    <name type="scientific">Lepeophtheirus salmonis</name>
    <name type="common">Salmon louse</name>
    <name type="synonym">Caligus salmonis</name>
    <dbReference type="NCBI Taxonomy" id="72036"/>
    <lineage>
        <taxon>Eukaryota</taxon>
        <taxon>Metazoa</taxon>
        <taxon>Ecdysozoa</taxon>
        <taxon>Arthropoda</taxon>
        <taxon>Crustacea</taxon>
        <taxon>Multicrustacea</taxon>
        <taxon>Hexanauplia</taxon>
        <taxon>Copepoda</taxon>
        <taxon>Siphonostomatoida</taxon>
        <taxon>Caligidae</taxon>
        <taxon>Lepeophtheirus</taxon>
    </lineage>
</organism>
<dbReference type="AlphaFoldDB" id="A0A7R8CIZ6"/>
<accession>A0A7R8CIZ6</accession>
<dbReference type="EMBL" id="HG994593">
    <property type="protein sequence ID" value="CAF2837827.1"/>
    <property type="molecule type" value="Genomic_DNA"/>
</dbReference>
<reference evidence="1" key="1">
    <citation type="submission" date="2021-02" db="EMBL/GenBank/DDBJ databases">
        <authorList>
            <person name="Bekaert M."/>
        </authorList>
    </citation>
    <scope>NUCLEOTIDE SEQUENCE</scope>
    <source>
        <strain evidence="1">IoA-00</strain>
    </source>
</reference>
<name>A0A7R8CIZ6_LEPSM</name>